<sequence length="242" mass="27065">MHVSVIPVHHHRLQSLAETGYVTLKRHAGQLDPKEWESLKYLDWKSGGDTNFAVLASAKGDDDPRGFWEHGLPDKGGIWTANARLAPTLVDWVTSVGANFGRVRIIKLQPSVDKREVVERHLHQDDNNRLNPEGEGWVVRVWLNLTDDPGSYMILREQRDDPTVEHRVPLSGGAQFVVDTERLWHAAYHLGPHPRYALIASFESGPALQTWMDEQRSPAVVRQAGPGDRTDDPAVAGTAETL</sequence>
<evidence type="ECO:0000313" key="3">
    <source>
        <dbReference type="Proteomes" id="UP000642070"/>
    </source>
</evidence>
<gene>
    <name evidence="2" type="ORF">GCM10007977_059670</name>
</gene>
<evidence type="ECO:0000313" key="2">
    <source>
        <dbReference type="EMBL" id="GGM50033.1"/>
    </source>
</evidence>
<dbReference type="AlphaFoldDB" id="A0A917U140"/>
<accession>A0A917U140</accession>
<organism evidence="2 3">
    <name type="scientific">Dactylosporangium sucinum</name>
    <dbReference type="NCBI Taxonomy" id="1424081"/>
    <lineage>
        <taxon>Bacteria</taxon>
        <taxon>Bacillati</taxon>
        <taxon>Actinomycetota</taxon>
        <taxon>Actinomycetes</taxon>
        <taxon>Micromonosporales</taxon>
        <taxon>Micromonosporaceae</taxon>
        <taxon>Dactylosporangium</taxon>
    </lineage>
</organism>
<reference evidence="2" key="1">
    <citation type="journal article" date="2014" name="Int. J. Syst. Evol. Microbiol.">
        <title>Complete genome sequence of Corynebacterium casei LMG S-19264T (=DSM 44701T), isolated from a smear-ripened cheese.</title>
        <authorList>
            <consortium name="US DOE Joint Genome Institute (JGI-PGF)"/>
            <person name="Walter F."/>
            <person name="Albersmeier A."/>
            <person name="Kalinowski J."/>
            <person name="Ruckert C."/>
        </authorList>
    </citation>
    <scope>NUCLEOTIDE SEQUENCE</scope>
    <source>
        <strain evidence="2">JCM 19831</strain>
    </source>
</reference>
<name>A0A917U140_9ACTN</name>
<evidence type="ECO:0008006" key="4">
    <source>
        <dbReference type="Google" id="ProtNLM"/>
    </source>
</evidence>
<comment type="caution">
    <text evidence="2">The sequence shown here is derived from an EMBL/GenBank/DDBJ whole genome shotgun (WGS) entry which is preliminary data.</text>
</comment>
<dbReference type="Proteomes" id="UP000642070">
    <property type="component" value="Unassembled WGS sequence"/>
</dbReference>
<reference evidence="2" key="2">
    <citation type="submission" date="2020-09" db="EMBL/GenBank/DDBJ databases">
        <authorList>
            <person name="Sun Q."/>
            <person name="Ohkuma M."/>
        </authorList>
    </citation>
    <scope>NUCLEOTIDE SEQUENCE</scope>
    <source>
        <strain evidence="2">JCM 19831</strain>
    </source>
</reference>
<keyword evidence="3" id="KW-1185">Reference proteome</keyword>
<feature type="region of interest" description="Disordered" evidence="1">
    <location>
        <begin position="215"/>
        <end position="242"/>
    </location>
</feature>
<protein>
    <recommendedName>
        <fullName evidence="4">2OG-Fe dioxygenase family protein</fullName>
    </recommendedName>
</protein>
<dbReference type="EMBL" id="BMPI01000032">
    <property type="protein sequence ID" value="GGM50033.1"/>
    <property type="molecule type" value="Genomic_DNA"/>
</dbReference>
<evidence type="ECO:0000256" key="1">
    <source>
        <dbReference type="SAM" id="MobiDB-lite"/>
    </source>
</evidence>
<dbReference type="InterPro" id="IPR027443">
    <property type="entry name" value="IPNS-like_sf"/>
</dbReference>
<dbReference type="Gene3D" id="2.60.120.330">
    <property type="entry name" value="B-lactam Antibiotic, Isopenicillin N Synthase, Chain"/>
    <property type="match status" value="1"/>
</dbReference>
<proteinExistence type="predicted"/>